<dbReference type="EMBL" id="SRMF01000005">
    <property type="protein sequence ID" value="TGG92484.1"/>
    <property type="molecule type" value="Genomic_DNA"/>
</dbReference>
<dbReference type="OrthoDB" id="1551317at2"/>
<feature type="domain" description="Antitoxin Xre/MbcA/ParS-like toxin-binding" evidence="1">
    <location>
        <begin position="84"/>
        <end position="131"/>
    </location>
</feature>
<keyword evidence="3" id="KW-1185">Reference proteome</keyword>
<dbReference type="AlphaFoldDB" id="A0A4Z0WD19"/>
<gene>
    <name evidence="2" type="ORF">E4656_13500</name>
</gene>
<proteinExistence type="predicted"/>
<dbReference type="Pfam" id="PF09722">
    <property type="entry name" value="Xre_MbcA_ParS_C"/>
    <property type="match status" value="1"/>
</dbReference>
<evidence type="ECO:0000259" key="1">
    <source>
        <dbReference type="Pfam" id="PF09722"/>
    </source>
</evidence>
<name>A0A4Z0WD19_9GAMM</name>
<protein>
    <submittedName>
        <fullName evidence="2">DUF2384 domain-containing protein</fullName>
    </submittedName>
</protein>
<comment type="caution">
    <text evidence="2">The sequence shown here is derived from an EMBL/GenBank/DDBJ whole genome shotgun (WGS) entry which is preliminary data.</text>
</comment>
<dbReference type="Proteomes" id="UP000297475">
    <property type="component" value="Unassembled WGS sequence"/>
</dbReference>
<dbReference type="RefSeq" id="WP_135483817.1">
    <property type="nucleotide sequence ID" value="NZ_SRMF01000005.1"/>
</dbReference>
<sequence length="136" mass="15550">MSDSNLSEITLYEVKKSKVARIRLARKGITGDMAKEIVNQVDRDLMCRVLGVDPSTLARYVKRKRLTTAVSETMLDLLTTVELAQSIWEERRGALQRMEEPIVALGNESPIDLMDTFEGRRWVREILHKIEVGDFS</sequence>
<organism evidence="2 3">
    <name type="scientific">Natronospirillum operosum</name>
    <dbReference type="NCBI Taxonomy" id="2759953"/>
    <lineage>
        <taxon>Bacteria</taxon>
        <taxon>Pseudomonadati</taxon>
        <taxon>Pseudomonadota</taxon>
        <taxon>Gammaproteobacteria</taxon>
        <taxon>Oceanospirillales</taxon>
        <taxon>Natronospirillaceae</taxon>
        <taxon>Natronospirillum</taxon>
    </lineage>
</organism>
<evidence type="ECO:0000313" key="2">
    <source>
        <dbReference type="EMBL" id="TGG92484.1"/>
    </source>
</evidence>
<evidence type="ECO:0000313" key="3">
    <source>
        <dbReference type="Proteomes" id="UP000297475"/>
    </source>
</evidence>
<reference evidence="2 3" key="1">
    <citation type="submission" date="2019-04" db="EMBL/GenBank/DDBJ databases">
        <title>Natronospirillum operosus gen. nov., sp. nov., a haloalkaliphilic satellite isolated from decaying biomass of laboratory culture of cyanobacterium Geitlerinema sp. and proposal of Natronospirillaceae fam. nov. and Saccharospirillaceae fam. nov.</title>
        <authorList>
            <person name="Kevbrin V."/>
            <person name="Boltyanskaya Y."/>
            <person name="Koziaeva V."/>
            <person name="Grouzdev D.S."/>
            <person name="Park M."/>
            <person name="Cho J."/>
        </authorList>
    </citation>
    <scope>NUCLEOTIDE SEQUENCE [LARGE SCALE GENOMIC DNA]</scope>
    <source>
        <strain evidence="2 3">G-116</strain>
    </source>
</reference>
<accession>A0A4Z0WD19</accession>
<dbReference type="InterPro" id="IPR024467">
    <property type="entry name" value="Xre/MbcA/ParS-like_toxin-bd"/>
</dbReference>